<dbReference type="GO" id="GO:0004252">
    <property type="term" value="F:serine-type endopeptidase activity"/>
    <property type="evidence" value="ECO:0007669"/>
    <property type="project" value="InterPro"/>
</dbReference>
<dbReference type="InterPro" id="IPR034074">
    <property type="entry name" value="Y4bN_pept_dom"/>
</dbReference>
<dbReference type="AlphaFoldDB" id="A0A178Y867"/>
<comment type="similarity">
    <text evidence="1">Belongs to the peptidase S8 family.</text>
</comment>
<accession>A0A178Y867</accession>
<sequence>MPNNPVQIILNDSDFHQAPDPGQPPRNKDFFDGADRAFVAHQSSLLASIDKIIDEISKSPYGPAAYLKVQMRNEALAKSYRPVWHLFKPDQFPCVGADAVGTLFFRAPLIYLKSLRQRIQIAEAAVEVKHRRSDGEPYKAPTIARAEVGAIESIEIAPPEQKRAFSTSAALAALEDPRAVSGYQVELFETPSERVISDDPLGRLALRRSLERLLLSLGMGARSFIEFDVGRTPVLEVQLTTLPTVALIDNREGVAGRDLGTALGPASMDRDPQRHEAALSALQNHPLVRAILPPVLLELTDDGSRAVPDADREAVSIPTPQGQSTYPVVGVIDSGIGAILDPWVSGRFDYLSADEYDAVHGTGVAGLLTVGQALNDPDVAPEANGCHLYDIPLYPLRGSFMAHYPRGFSDFLEEIEQAVSEAKNTQNVRVFNLSINAIAAVERHRYSIYASRLDQIADTHGVIFVNSAGNLVPAQSRSPWQKRPVDVINYFASRTSPDTIFKPAESVRSISVGALNPPNTDQVADAPTVYTTRGPGLQVGVKPDVAYYGGTGGGGVGKSTGLSSVSTTGDKEGVVGTSYAAPLVARTIAGLDLTTEGALTVEALRAMLLHHTTMPEPLTKRGLRDIGRQFAGFGKPQPVSMMLETDDHQITLLFQSRLSIGEKKPVILRFPFVWPQSLVSGGACSGRAKITLVYAPPLDPAFGAEFVRVNLEASLKQRQAEPAPDGSPRFNNQIAARYLPKSTNLAVPERALIDHGLKWWPVKQYESTFNNNGSSPQWRLEVTSLVRAEAQFPAEGVPFAVLLTLEDPDGNKPVFQEMRQWLQSSRAQAQDIRTAARIRQRGR</sequence>
<dbReference type="Gene3D" id="3.40.50.200">
    <property type="entry name" value="Peptidase S8/S53 domain"/>
    <property type="match status" value="1"/>
</dbReference>
<organism evidence="6 7">
    <name type="scientific">Sinorhizobium saheli</name>
    <dbReference type="NCBI Taxonomy" id="36856"/>
    <lineage>
        <taxon>Bacteria</taxon>
        <taxon>Pseudomonadati</taxon>
        <taxon>Pseudomonadota</taxon>
        <taxon>Alphaproteobacteria</taxon>
        <taxon>Hyphomicrobiales</taxon>
        <taxon>Rhizobiaceae</taxon>
        <taxon>Sinorhizobium/Ensifer group</taxon>
        <taxon>Sinorhizobium</taxon>
    </lineage>
</organism>
<dbReference type="Proteomes" id="UP000078507">
    <property type="component" value="Unassembled WGS sequence"/>
</dbReference>
<reference evidence="6 7" key="1">
    <citation type="submission" date="2015-11" db="EMBL/GenBank/DDBJ databases">
        <title>Ensifer anhuiense sp. nov., an effective nitrogen fixation bacterium with Glycine soja.</title>
        <authorList>
            <person name="Yan H."/>
            <person name="Chen W."/>
        </authorList>
    </citation>
    <scope>NUCLEOTIDE SEQUENCE [LARGE SCALE GENOMIC DNA]</scope>
    <source>
        <strain evidence="6 7">LMG 7837</strain>
    </source>
</reference>
<dbReference type="SUPFAM" id="SSF52743">
    <property type="entry name" value="Subtilisin-like"/>
    <property type="match status" value="1"/>
</dbReference>
<evidence type="ECO:0000313" key="6">
    <source>
        <dbReference type="EMBL" id="OAP43544.1"/>
    </source>
</evidence>
<dbReference type="RefSeq" id="WP_066875900.1">
    <property type="nucleotide sequence ID" value="NZ_LNQB01000077.1"/>
</dbReference>
<dbReference type="InterPro" id="IPR000209">
    <property type="entry name" value="Peptidase_S8/S53_dom"/>
</dbReference>
<evidence type="ECO:0000256" key="4">
    <source>
        <dbReference type="ARBA" id="ARBA00022825"/>
    </source>
</evidence>
<dbReference type="InterPro" id="IPR036852">
    <property type="entry name" value="Peptidase_S8/S53_dom_sf"/>
</dbReference>
<gene>
    <name evidence="6" type="ORF">ATB98_24470</name>
</gene>
<evidence type="ECO:0000256" key="3">
    <source>
        <dbReference type="ARBA" id="ARBA00022801"/>
    </source>
</evidence>
<proteinExistence type="inferred from homology"/>
<dbReference type="PANTHER" id="PTHR43806:SF11">
    <property type="entry name" value="CEREVISIN-RELATED"/>
    <property type="match status" value="1"/>
</dbReference>
<evidence type="ECO:0000256" key="2">
    <source>
        <dbReference type="ARBA" id="ARBA00022670"/>
    </source>
</evidence>
<evidence type="ECO:0000313" key="7">
    <source>
        <dbReference type="Proteomes" id="UP000078507"/>
    </source>
</evidence>
<comment type="caution">
    <text evidence="6">The sequence shown here is derived from an EMBL/GenBank/DDBJ whole genome shotgun (WGS) entry which is preliminary data.</text>
</comment>
<keyword evidence="7" id="KW-1185">Reference proteome</keyword>
<dbReference type="PANTHER" id="PTHR43806">
    <property type="entry name" value="PEPTIDASE S8"/>
    <property type="match status" value="1"/>
</dbReference>
<dbReference type="InterPro" id="IPR050131">
    <property type="entry name" value="Peptidase_S8_subtilisin-like"/>
</dbReference>
<protein>
    <recommendedName>
        <fullName evidence="5">Peptidase S8/S53 domain-containing protein</fullName>
    </recommendedName>
</protein>
<dbReference type="STRING" id="36856.ATB98_24470"/>
<dbReference type="EMBL" id="LNQB01000077">
    <property type="protein sequence ID" value="OAP43544.1"/>
    <property type="molecule type" value="Genomic_DNA"/>
</dbReference>
<evidence type="ECO:0000256" key="1">
    <source>
        <dbReference type="ARBA" id="ARBA00011073"/>
    </source>
</evidence>
<evidence type="ECO:0000259" key="5">
    <source>
        <dbReference type="Pfam" id="PF00082"/>
    </source>
</evidence>
<name>A0A178Y867_SINSA</name>
<keyword evidence="4" id="KW-0720">Serine protease</keyword>
<keyword evidence="3" id="KW-0378">Hydrolase</keyword>
<keyword evidence="2" id="KW-0645">Protease</keyword>
<dbReference type="CDD" id="cd04847">
    <property type="entry name" value="Peptidases_S8_Subtilisin_like_2"/>
    <property type="match status" value="1"/>
</dbReference>
<dbReference type="OrthoDB" id="9768989at2"/>
<dbReference type="Pfam" id="PF00082">
    <property type="entry name" value="Peptidase_S8"/>
    <property type="match status" value="1"/>
</dbReference>
<feature type="domain" description="Peptidase S8/S53" evidence="5">
    <location>
        <begin position="328"/>
        <end position="612"/>
    </location>
</feature>
<dbReference type="GO" id="GO:0006508">
    <property type="term" value="P:proteolysis"/>
    <property type="evidence" value="ECO:0007669"/>
    <property type="project" value="UniProtKB-KW"/>
</dbReference>